<dbReference type="KEGG" id="mbd:MEBOL_003671"/>
<proteinExistence type="predicted"/>
<evidence type="ECO:0008006" key="3">
    <source>
        <dbReference type="Google" id="ProtNLM"/>
    </source>
</evidence>
<sequence length="158" mass="17326">MSPPCRESDLDALLAQELSEADALRVSEHATHCDTCRRALEWLRLERGWMAQRARRQPSRRALDYGALEARLRPAPARRSPWEWRGLGLAAVAAGLVMVMLSGGPPAHSPSFSEEPWGEGLMSMARVEVCQDPSLEAAARMEAQVGACLVASPSRPPR</sequence>
<protein>
    <recommendedName>
        <fullName evidence="3">Zinc-finger domain-containing protein</fullName>
    </recommendedName>
</protein>
<dbReference type="EMBL" id="CP022163">
    <property type="protein sequence ID" value="ATB30211.1"/>
    <property type="molecule type" value="Genomic_DNA"/>
</dbReference>
<evidence type="ECO:0000313" key="1">
    <source>
        <dbReference type="EMBL" id="ATB30211.1"/>
    </source>
</evidence>
<name>A0A250IGD2_9BACT</name>
<reference evidence="1 2" key="1">
    <citation type="submission" date="2017-06" db="EMBL/GenBank/DDBJ databases">
        <authorList>
            <person name="Kim H.J."/>
            <person name="Triplett B.A."/>
        </authorList>
    </citation>
    <scope>NUCLEOTIDE SEQUENCE [LARGE SCALE GENOMIC DNA]</scope>
    <source>
        <strain evidence="1 2">DSM 14713</strain>
    </source>
</reference>
<dbReference type="OrthoDB" id="5524200at2"/>
<keyword evidence="2" id="KW-1185">Reference proteome</keyword>
<gene>
    <name evidence="1" type="ORF">MEBOL_003671</name>
</gene>
<accession>A0A250IGD2</accession>
<dbReference type="RefSeq" id="WP_095978684.1">
    <property type="nucleotide sequence ID" value="NZ_CP022163.1"/>
</dbReference>
<organism evidence="1 2">
    <name type="scientific">Melittangium boletus DSM 14713</name>
    <dbReference type="NCBI Taxonomy" id="1294270"/>
    <lineage>
        <taxon>Bacteria</taxon>
        <taxon>Pseudomonadati</taxon>
        <taxon>Myxococcota</taxon>
        <taxon>Myxococcia</taxon>
        <taxon>Myxococcales</taxon>
        <taxon>Cystobacterineae</taxon>
        <taxon>Archangiaceae</taxon>
        <taxon>Melittangium</taxon>
    </lineage>
</organism>
<evidence type="ECO:0000313" key="2">
    <source>
        <dbReference type="Proteomes" id="UP000217289"/>
    </source>
</evidence>
<dbReference type="Proteomes" id="UP000217289">
    <property type="component" value="Chromosome"/>
</dbReference>
<dbReference type="AlphaFoldDB" id="A0A250IGD2"/>